<keyword evidence="9" id="KW-0862">Zinc</keyword>
<dbReference type="PRINTS" id="PR00999">
    <property type="entry name" value="FUNGALYSIN"/>
</dbReference>
<evidence type="ECO:0000256" key="5">
    <source>
        <dbReference type="ARBA" id="ARBA00022670"/>
    </source>
</evidence>
<dbReference type="AlphaFoldDB" id="A0A0Q3P5T7"/>
<dbReference type="NCBIfam" id="TIGR04183">
    <property type="entry name" value="Por_Secre_tail"/>
    <property type="match status" value="1"/>
</dbReference>
<evidence type="ECO:0000256" key="11">
    <source>
        <dbReference type="ARBA" id="ARBA00023145"/>
    </source>
</evidence>
<evidence type="ECO:0000256" key="2">
    <source>
        <dbReference type="ARBA" id="ARBA00004613"/>
    </source>
</evidence>
<comment type="caution">
    <text evidence="14">The sequence shown here is derived from an EMBL/GenBank/DDBJ whole genome shotgun (WGS) entry which is preliminary data.</text>
</comment>
<evidence type="ECO:0000256" key="4">
    <source>
        <dbReference type="ARBA" id="ARBA00022525"/>
    </source>
</evidence>
<dbReference type="InterPro" id="IPR050371">
    <property type="entry name" value="Fungal_virulence_M36"/>
</dbReference>
<dbReference type="RefSeq" id="WP_056015574.1">
    <property type="nucleotide sequence ID" value="NZ_LLYZ01000007.1"/>
</dbReference>
<keyword evidence="11" id="KW-0865">Zymogen</keyword>
<organism evidence="14 15">
    <name type="scientific">Chryseobacterium aquaticum</name>
    <dbReference type="NCBI Taxonomy" id="452084"/>
    <lineage>
        <taxon>Bacteria</taxon>
        <taxon>Pseudomonadati</taxon>
        <taxon>Bacteroidota</taxon>
        <taxon>Flavobacteriia</taxon>
        <taxon>Flavobacteriales</taxon>
        <taxon>Weeksellaceae</taxon>
        <taxon>Chryseobacterium group</taxon>
        <taxon>Chryseobacterium</taxon>
    </lineage>
</organism>
<proteinExistence type="inferred from homology"/>
<feature type="domain" description="PA" evidence="12">
    <location>
        <begin position="445"/>
        <end position="532"/>
    </location>
</feature>
<dbReference type="GO" id="GO:0005615">
    <property type="term" value="C:extracellular space"/>
    <property type="evidence" value="ECO:0007669"/>
    <property type="project" value="InterPro"/>
</dbReference>
<gene>
    <name evidence="14" type="ORF">AR438_12470</name>
</gene>
<evidence type="ECO:0000256" key="6">
    <source>
        <dbReference type="ARBA" id="ARBA00022723"/>
    </source>
</evidence>
<keyword evidence="4" id="KW-0964">Secreted</keyword>
<dbReference type="GO" id="GO:0008270">
    <property type="term" value="F:zinc ion binding"/>
    <property type="evidence" value="ECO:0007669"/>
    <property type="project" value="InterPro"/>
</dbReference>
<dbReference type="Pfam" id="PF02225">
    <property type="entry name" value="PA"/>
    <property type="match status" value="1"/>
</dbReference>
<evidence type="ECO:0000259" key="13">
    <source>
        <dbReference type="Pfam" id="PF18962"/>
    </source>
</evidence>
<dbReference type="InterPro" id="IPR003137">
    <property type="entry name" value="PA_domain"/>
</dbReference>
<sequence>MNWTFINKKKGMNVKTLFLLFIFLLLPFIVFSQQQKRLIADYFQTKQSQNFKKLDLLNFDIDNVDYSKSLGGEIIKIQQKFKGYPVYNAVGTTLIKENKILYFSDSFVKNYNYSTSDIPLLSKESALRKIANTLQNKDLENYLIVESTLSEPHHNKYATQKLVFVEVNSALRLAYQFFLTEQKSSNSWNILVDANTGEIINKDNLKLSCSFHPGAFGHDHSSESLIKIQNKESKSSYLLSPDNASYNIFPLPIESPTFGSRSVVNNPWILASSPEGWHSDGSNHYTITRGNNVYAYEDSANSNMPGYSPDGGVNRNFNFPFSINGTPAFNQNAAITNLFYINNRVHDIFYQFGFTESARNFQQNNFGKGGLGNDFVIAEAQDSEDINNANFTTPADGNKPVMQMYLWSPVNRYFFYNAPLSAVSRVPQANSAQFGPQLNGIGVTGDIALASVIDGCSALPLGSLSGKIGLVERGGSSSCTFALKVKNAQNAGAVAAIIYNNPTAVNFPSSMGGTDSTITIPSVLITNSEGEYIKNQLNSGITVNVTLKSDPATAVTPDGSFDNGIITHEYGHGISNRLTGNGYTCLLKSQSKEQMGEGWSDFFALMLTNSTNDNATVPRSIGSYASGQSTAGLGFRPAKYSPDFSVNNYTYGRTNGMEFEEDSKIVPDVHRIGFVWATMLWDLHWQYAAKYGYSSDVTANMNSGSSRILQLVTNALKLQACNPTFIDGRNAILSAEMLTTGGTDRCMIWNTFAKRGLGINASAGNKIDINDQVEDFSIPKDCLEGNSNIAIDKSKIQIYPNPAREEFFIYLKDNTIGNIFVQVYDMTGKLVLSENRSSPDSRISISTKDFENGVYVIKLQALGVDLTSKIIVKK</sequence>
<evidence type="ECO:0000256" key="7">
    <source>
        <dbReference type="ARBA" id="ARBA00022729"/>
    </source>
</evidence>
<keyword evidence="10 14" id="KW-0482">Metalloprotease</keyword>
<dbReference type="STRING" id="452084.AR438_12470"/>
<accession>A0A0Q3P5T7</accession>
<dbReference type="PANTHER" id="PTHR33478">
    <property type="entry name" value="EXTRACELLULAR METALLOPROTEINASE MEP"/>
    <property type="match status" value="1"/>
</dbReference>
<dbReference type="Gene3D" id="3.10.170.10">
    <property type="match status" value="1"/>
</dbReference>
<dbReference type="CDD" id="cd09596">
    <property type="entry name" value="M36"/>
    <property type="match status" value="1"/>
</dbReference>
<evidence type="ECO:0000256" key="1">
    <source>
        <dbReference type="ARBA" id="ARBA00001947"/>
    </source>
</evidence>
<feature type="domain" description="Secretion system C-terminal sorting" evidence="13">
    <location>
        <begin position="798"/>
        <end position="872"/>
    </location>
</feature>
<comment type="cofactor">
    <cofactor evidence="1">
        <name>Zn(2+)</name>
        <dbReference type="ChEBI" id="CHEBI:29105"/>
    </cofactor>
</comment>
<keyword evidence="8" id="KW-0378">Hydrolase</keyword>
<dbReference type="GO" id="GO:0006508">
    <property type="term" value="P:proteolysis"/>
    <property type="evidence" value="ECO:0007669"/>
    <property type="project" value="UniProtKB-KW"/>
</dbReference>
<comment type="subcellular location">
    <subcellularLocation>
        <location evidence="2">Secreted</location>
    </subcellularLocation>
</comment>
<keyword evidence="6" id="KW-0479">Metal-binding</keyword>
<evidence type="ECO:0000256" key="9">
    <source>
        <dbReference type="ARBA" id="ARBA00022833"/>
    </source>
</evidence>
<reference evidence="14 15" key="1">
    <citation type="submission" date="2015-10" db="EMBL/GenBank/DDBJ databases">
        <title>Chryseobacterium aquaticum genome.</title>
        <authorList>
            <person name="Newman J.D."/>
            <person name="Ferguson M.B."/>
            <person name="Miller J.R."/>
        </authorList>
    </citation>
    <scope>NUCLEOTIDE SEQUENCE [LARGE SCALE GENOMIC DNA]</scope>
    <source>
        <strain evidence="14 15">KCTC 12483</strain>
    </source>
</reference>
<keyword evidence="15" id="KW-1185">Reference proteome</keyword>
<dbReference type="PANTHER" id="PTHR33478:SF1">
    <property type="entry name" value="EXTRACELLULAR METALLOPROTEINASE MEP"/>
    <property type="match status" value="1"/>
</dbReference>
<dbReference type="InterPro" id="IPR046450">
    <property type="entry name" value="PA_dom_sf"/>
</dbReference>
<dbReference type="Proteomes" id="UP000051682">
    <property type="component" value="Unassembled WGS sequence"/>
</dbReference>
<evidence type="ECO:0000313" key="15">
    <source>
        <dbReference type="Proteomes" id="UP000051682"/>
    </source>
</evidence>
<dbReference type="OrthoDB" id="5377264at2"/>
<dbReference type="InterPro" id="IPR001842">
    <property type="entry name" value="Peptidase_M36"/>
</dbReference>
<dbReference type="GO" id="GO:0004222">
    <property type="term" value="F:metalloendopeptidase activity"/>
    <property type="evidence" value="ECO:0007669"/>
    <property type="project" value="InterPro"/>
</dbReference>
<dbReference type="InterPro" id="IPR027268">
    <property type="entry name" value="Peptidase_M4/M1_CTD_sf"/>
</dbReference>
<dbReference type="EMBL" id="LLYZ01000007">
    <property type="protein sequence ID" value="KQK25118.1"/>
    <property type="molecule type" value="Genomic_DNA"/>
</dbReference>
<name>A0A0Q3P5T7_9FLAO</name>
<evidence type="ECO:0000313" key="14">
    <source>
        <dbReference type="EMBL" id="KQK25118.1"/>
    </source>
</evidence>
<comment type="similarity">
    <text evidence="3">Belongs to the peptidase M36 family.</text>
</comment>
<dbReference type="Gene3D" id="1.10.390.10">
    <property type="entry name" value="Neutral Protease Domain 2"/>
    <property type="match status" value="1"/>
</dbReference>
<dbReference type="Pfam" id="PF02128">
    <property type="entry name" value="Peptidase_M36"/>
    <property type="match status" value="1"/>
</dbReference>
<dbReference type="SUPFAM" id="SSF52025">
    <property type="entry name" value="PA domain"/>
    <property type="match status" value="1"/>
</dbReference>
<evidence type="ECO:0000256" key="10">
    <source>
        <dbReference type="ARBA" id="ARBA00023049"/>
    </source>
</evidence>
<dbReference type="Pfam" id="PF18962">
    <property type="entry name" value="Por_Secre_tail"/>
    <property type="match status" value="1"/>
</dbReference>
<evidence type="ECO:0000256" key="8">
    <source>
        <dbReference type="ARBA" id="ARBA00022801"/>
    </source>
</evidence>
<dbReference type="CDD" id="cd04818">
    <property type="entry name" value="PA_subtilisin_1"/>
    <property type="match status" value="1"/>
</dbReference>
<protein>
    <submittedName>
        <fullName evidence="14">Metalloprotease</fullName>
    </submittedName>
</protein>
<keyword evidence="5 14" id="KW-0645">Protease</keyword>
<evidence type="ECO:0000256" key="3">
    <source>
        <dbReference type="ARBA" id="ARBA00006006"/>
    </source>
</evidence>
<dbReference type="NCBIfam" id="NF038113">
    <property type="entry name" value="T9SSA_dep_M36"/>
    <property type="match status" value="1"/>
</dbReference>
<evidence type="ECO:0000259" key="12">
    <source>
        <dbReference type="Pfam" id="PF02225"/>
    </source>
</evidence>
<dbReference type="SUPFAM" id="SSF55486">
    <property type="entry name" value="Metalloproteases ('zincins'), catalytic domain"/>
    <property type="match status" value="1"/>
</dbReference>
<dbReference type="Gene3D" id="3.50.30.30">
    <property type="match status" value="1"/>
</dbReference>
<keyword evidence="7" id="KW-0732">Signal</keyword>
<dbReference type="InterPro" id="IPR026444">
    <property type="entry name" value="Secre_tail"/>
</dbReference>